<accession>Q55XD4</accession>
<dbReference type="PaxDb" id="214684-Q5KMJ9"/>
<dbReference type="SUPFAM" id="SSF52266">
    <property type="entry name" value="SGNH hydrolase"/>
    <property type="match status" value="1"/>
</dbReference>
<dbReference type="eggNOG" id="ENOG502S0MI">
    <property type="taxonomic scope" value="Eukaryota"/>
</dbReference>
<evidence type="ECO:0000256" key="1">
    <source>
        <dbReference type="SAM" id="Phobius"/>
    </source>
</evidence>
<protein>
    <submittedName>
        <fullName evidence="2">CAP64 gene product-related</fullName>
    </submittedName>
</protein>
<dbReference type="OMA" id="GHEVRIM"/>
<dbReference type="EMBL" id="AE017342">
    <property type="protein sequence ID" value="AAW41509.1"/>
    <property type="molecule type" value="Genomic_DNA"/>
</dbReference>
<gene>
    <name evidence="2" type="ordered locus">CNB01440</name>
</gene>
<name>Q5KMJ9_CRYD1</name>
<dbReference type="Proteomes" id="UP000002149">
    <property type="component" value="Chromosome 2"/>
</dbReference>
<reference evidence="2 3" key="1">
    <citation type="journal article" date="2005" name="Science">
        <title>The genome of the basidiomycetous yeast and human pathogen Cryptococcus neoformans.</title>
        <authorList>
            <person name="Loftus B.J."/>
            <person name="Fung E."/>
            <person name="Roncaglia P."/>
            <person name="Rowley D."/>
            <person name="Amedeo P."/>
            <person name="Bruno D."/>
            <person name="Vamathevan J."/>
            <person name="Miranda M."/>
            <person name="Anderson I.J."/>
            <person name="Fraser J.A."/>
            <person name="Allen J.E."/>
            <person name="Bosdet I.E."/>
            <person name="Brent M.R."/>
            <person name="Chiu R."/>
            <person name="Doering T.L."/>
            <person name="Donlin M.J."/>
            <person name="D'Souza C.A."/>
            <person name="Fox D.S."/>
            <person name="Grinberg V."/>
            <person name="Fu J."/>
            <person name="Fukushima M."/>
            <person name="Haas B.J."/>
            <person name="Huang J.C."/>
            <person name="Janbon G."/>
            <person name="Jones S.J."/>
            <person name="Koo H.L."/>
            <person name="Krzywinski M.I."/>
            <person name="Kwon-Chung J.K."/>
            <person name="Lengeler K.B."/>
            <person name="Maiti R."/>
            <person name="Marra M.A."/>
            <person name="Marra R.E."/>
            <person name="Mathewson C.A."/>
            <person name="Mitchell T.G."/>
            <person name="Pertea M."/>
            <person name="Riggs F.R."/>
            <person name="Salzberg S.L."/>
            <person name="Schein J.E."/>
            <person name="Shvartsbeyn A."/>
            <person name="Shin H."/>
            <person name="Shumway M."/>
            <person name="Specht C.A."/>
            <person name="Suh B.B."/>
            <person name="Tenney A."/>
            <person name="Utterback T.R."/>
            <person name="Wickes B.L."/>
            <person name="Wortman J.R."/>
            <person name="Wye N.H."/>
            <person name="Kronstad J.W."/>
            <person name="Lodge J.K."/>
            <person name="Heitman J."/>
            <person name="Davis R.W."/>
            <person name="Fraser C.M."/>
            <person name="Hyman R.W."/>
        </authorList>
    </citation>
    <scope>NUCLEOTIDE SEQUENCE [LARGE SCALE GENOMIC DNA]</scope>
    <source>
        <strain evidence="3">JEC21 / ATCC MYA-565</strain>
    </source>
</reference>
<dbReference type="VEuPathDB" id="FungiDB:CNB01440"/>
<evidence type="ECO:0000313" key="3">
    <source>
        <dbReference type="Proteomes" id="UP000002149"/>
    </source>
</evidence>
<dbReference type="AlphaFoldDB" id="Q5KMJ9"/>
<dbReference type="GeneID" id="3255927"/>
<keyword evidence="1" id="KW-0472">Membrane</keyword>
<keyword evidence="1" id="KW-0812">Transmembrane</keyword>
<dbReference type="InParanoid" id="Q5KMJ9"/>
<dbReference type="OrthoDB" id="544608at2759"/>
<dbReference type="PANTHER" id="PTHR34407:SF1">
    <property type="entry name" value="SGNH HYDROLASE-TYPE ESTERASE DOMAIN-CONTAINING PROTEIN"/>
    <property type="match status" value="1"/>
</dbReference>
<dbReference type="CDD" id="cd00229">
    <property type="entry name" value="SGNH_hydrolase"/>
    <property type="match status" value="1"/>
</dbReference>
<organism evidence="2 3">
    <name type="scientific">Cryptococcus deneoformans (strain JEC21 / ATCC MYA-565)</name>
    <name type="common">Cryptococcus neoformans var. neoformans serotype D</name>
    <dbReference type="NCBI Taxonomy" id="214684"/>
    <lineage>
        <taxon>Eukaryota</taxon>
        <taxon>Fungi</taxon>
        <taxon>Dikarya</taxon>
        <taxon>Basidiomycota</taxon>
        <taxon>Agaricomycotina</taxon>
        <taxon>Tremellomycetes</taxon>
        <taxon>Tremellales</taxon>
        <taxon>Cryptococcaceae</taxon>
        <taxon>Cryptococcus</taxon>
        <taxon>Cryptococcus neoformans species complex</taxon>
    </lineage>
</organism>
<dbReference type="RefSeq" id="XP_024512128.1">
    <property type="nucleotide sequence ID" value="XM_024656475.1"/>
</dbReference>
<proteinExistence type="predicted"/>
<keyword evidence="1" id="KW-1133">Transmembrane helix</keyword>
<dbReference type="PANTHER" id="PTHR34407">
    <property type="entry name" value="EXPRESSED PROTEIN"/>
    <property type="match status" value="1"/>
</dbReference>
<keyword evidence="3" id="KW-1185">Reference proteome</keyword>
<evidence type="ECO:0000313" key="2">
    <source>
        <dbReference type="EMBL" id="AAW41509.1"/>
    </source>
</evidence>
<dbReference type="HOGENOM" id="CLU_034125_1_0_1"/>
<dbReference type="KEGG" id="cne:CNB01440"/>
<feature type="transmembrane region" description="Helical" evidence="1">
    <location>
        <begin position="15"/>
        <end position="35"/>
    </location>
</feature>
<accession>Q5KMJ9</accession>
<sequence>MLVNSSSMLVTRSKVRIYLGISVMLNIIVLITLFLPTDKAHGLMGDEAWKELAKYGLTRWSDDGAFLTVPARGCSMCEVDPVLCEEIGEDNLKRSLAFSGTNRRLKRVLAKLRRGETINVGAIGGSVTKGYGLNRYNEPYYPDTPTNLHRIIFDHLVSLYPAPNGVKTDDSGRKEGKHGYINGGQGATGTGYFSYCWEEHVPADLDLIFLEQAINDELLLRNIDSYELLVRSLLDLPTSPAIVNLHVFALMFNSITLGGDLHQSIAQFYDLPVLSLRNALLNDMLKNESLISEYFFVHPEGDIDLRHISRKGHNVMGRIGAAYMDSQICEMDKYEQGIPGADSMSIDQLYPVEPIPRMQINMKYDKDLVLPTIKPQCFSANSEKHPLVPVENNGWRKWNWKEKHYLVADVPGSRVSFKLKTNMGKIEVQYLRSYQYHQGSAKCWVDEEVEKAIKLDGYWKEPYNIGRAVTIREGLEPGEHTLTCELLKQTADPEGGLEFRLISIMSI</sequence>